<protein>
    <recommendedName>
        <fullName evidence="2">Tf2-1-like SH3-like domain-containing protein</fullName>
    </recommendedName>
</protein>
<evidence type="ECO:0000313" key="3">
    <source>
        <dbReference type="EMBL" id="CAL1381519.1"/>
    </source>
</evidence>
<evidence type="ECO:0000313" key="4">
    <source>
        <dbReference type="Proteomes" id="UP001497516"/>
    </source>
</evidence>
<keyword evidence="4" id="KW-1185">Reference proteome</keyword>
<proteinExistence type="predicted"/>
<feature type="region of interest" description="Disordered" evidence="1">
    <location>
        <begin position="61"/>
        <end position="80"/>
    </location>
</feature>
<feature type="compositionally biased region" description="Basic and acidic residues" evidence="1">
    <location>
        <begin position="61"/>
        <end position="73"/>
    </location>
</feature>
<feature type="domain" description="Tf2-1-like SH3-like" evidence="2">
    <location>
        <begin position="14"/>
        <end position="59"/>
    </location>
</feature>
<sequence>MKLYPYSFKHLKNMHKVLLHRYEGPFPIRKRIGKVAYKVEVSPHLEIHMVFHVSQLKAVNKDKEDERRAESHRAPTLVTKTHDHEVKEIIAVLGQVAQRARELSNLEERAHPLKEK</sequence>
<name>A0AAV2E6S2_9ROSI</name>
<evidence type="ECO:0000259" key="2">
    <source>
        <dbReference type="Pfam" id="PF24626"/>
    </source>
</evidence>
<evidence type="ECO:0000256" key="1">
    <source>
        <dbReference type="SAM" id="MobiDB-lite"/>
    </source>
</evidence>
<dbReference type="AlphaFoldDB" id="A0AAV2E6S2"/>
<gene>
    <name evidence="3" type="ORF">LTRI10_LOCUS22895</name>
</gene>
<dbReference type="InterPro" id="IPR056924">
    <property type="entry name" value="SH3_Tf2-1"/>
</dbReference>
<dbReference type="Pfam" id="PF24626">
    <property type="entry name" value="SH3_Tf2-1"/>
    <property type="match status" value="1"/>
</dbReference>
<dbReference type="EMBL" id="OZ034817">
    <property type="protein sequence ID" value="CAL1381519.1"/>
    <property type="molecule type" value="Genomic_DNA"/>
</dbReference>
<accession>A0AAV2E6S2</accession>
<reference evidence="3 4" key="1">
    <citation type="submission" date="2024-04" db="EMBL/GenBank/DDBJ databases">
        <authorList>
            <person name="Fracassetti M."/>
        </authorList>
    </citation>
    <scope>NUCLEOTIDE SEQUENCE [LARGE SCALE GENOMIC DNA]</scope>
</reference>
<organism evidence="3 4">
    <name type="scientific">Linum trigynum</name>
    <dbReference type="NCBI Taxonomy" id="586398"/>
    <lineage>
        <taxon>Eukaryota</taxon>
        <taxon>Viridiplantae</taxon>
        <taxon>Streptophyta</taxon>
        <taxon>Embryophyta</taxon>
        <taxon>Tracheophyta</taxon>
        <taxon>Spermatophyta</taxon>
        <taxon>Magnoliopsida</taxon>
        <taxon>eudicotyledons</taxon>
        <taxon>Gunneridae</taxon>
        <taxon>Pentapetalae</taxon>
        <taxon>rosids</taxon>
        <taxon>fabids</taxon>
        <taxon>Malpighiales</taxon>
        <taxon>Linaceae</taxon>
        <taxon>Linum</taxon>
    </lineage>
</organism>
<dbReference type="Proteomes" id="UP001497516">
    <property type="component" value="Chromosome 4"/>
</dbReference>